<feature type="domain" description="AHC1-like C2H2 zinc-finger" evidence="2">
    <location>
        <begin position="158"/>
        <end position="225"/>
    </location>
</feature>
<keyword evidence="4" id="KW-1185">Reference proteome</keyword>
<gene>
    <name evidence="3" type="ORF">METBISCDRAFT_16751</name>
</gene>
<organism evidence="3 4">
    <name type="scientific">Metschnikowia bicuspidata</name>
    <dbReference type="NCBI Taxonomy" id="27322"/>
    <lineage>
        <taxon>Eukaryota</taxon>
        <taxon>Fungi</taxon>
        <taxon>Dikarya</taxon>
        <taxon>Ascomycota</taxon>
        <taxon>Saccharomycotina</taxon>
        <taxon>Pichiomycetes</taxon>
        <taxon>Metschnikowiaceae</taxon>
        <taxon>Metschnikowia</taxon>
    </lineage>
</organism>
<name>A0A4P9ZBR3_9ASCO</name>
<evidence type="ECO:0000256" key="1">
    <source>
        <dbReference type="SAM" id="MobiDB-lite"/>
    </source>
</evidence>
<feature type="region of interest" description="Disordered" evidence="1">
    <location>
        <begin position="254"/>
        <end position="283"/>
    </location>
</feature>
<evidence type="ECO:0000313" key="3">
    <source>
        <dbReference type="EMBL" id="RKP30243.1"/>
    </source>
</evidence>
<proteinExistence type="predicted"/>
<feature type="compositionally biased region" description="Polar residues" evidence="1">
    <location>
        <begin position="254"/>
        <end position="268"/>
    </location>
</feature>
<dbReference type="EMBL" id="ML004463">
    <property type="protein sequence ID" value="RKP30243.1"/>
    <property type="molecule type" value="Genomic_DNA"/>
</dbReference>
<dbReference type="AlphaFoldDB" id="A0A4P9ZBR3"/>
<accession>A0A4P9ZBR3</accession>
<sequence length="408" mass="46063">MQLAARSPLDSPAPLIDKQSLMEKLELIPAETLRSILSDQVDLEIRLKHKEFKLSEEEIGKCEAQMVALRQFFEVPNEISFRNEPSDFTLKYYDILNRSLSVNYTKLRCQQYAQKYTGNAQLFLETEQADPPHSYRTRSTTSSLRPSIAGLSLRVSGCIYRRTDGIIVRLTCPDCHRSNFSSAQGFLNHNRIAHSKEFASQDDAAIRCGEILPEEFQDEEGLASLAILKEKALDGSSVLNVNEAFFEGFVKSNSATPKSSVGGTSSEYSQRRKSTSRGSHLRANSFLGGSNDFAYTPGDGSKELMKKLIKDGVAENSALYKLLVDEFSRTVPNSHLFDNEEEEEEEEEKHPPLPPLKLHIAFSDQKNPLPHPESGGKYENRLRRRRPRSDASDEGRGSQTEGRRKRRR</sequence>
<feature type="region of interest" description="Disordered" evidence="1">
    <location>
        <begin position="337"/>
        <end position="408"/>
    </location>
</feature>
<dbReference type="InterPro" id="IPR058706">
    <property type="entry name" value="zf-C2H2_AHC1-like"/>
</dbReference>
<dbReference type="OrthoDB" id="5355528at2759"/>
<reference evidence="4" key="1">
    <citation type="journal article" date="2018" name="Nat. Microbiol.">
        <title>Leveraging single-cell genomics to expand the fungal tree of life.</title>
        <authorList>
            <person name="Ahrendt S.R."/>
            <person name="Quandt C.A."/>
            <person name="Ciobanu D."/>
            <person name="Clum A."/>
            <person name="Salamov A."/>
            <person name="Andreopoulos B."/>
            <person name="Cheng J.F."/>
            <person name="Woyke T."/>
            <person name="Pelin A."/>
            <person name="Henrissat B."/>
            <person name="Reynolds N.K."/>
            <person name="Benny G.L."/>
            <person name="Smith M.E."/>
            <person name="James T.Y."/>
            <person name="Grigoriev I.V."/>
        </authorList>
    </citation>
    <scope>NUCLEOTIDE SEQUENCE [LARGE SCALE GENOMIC DNA]</scope>
    <source>
        <strain evidence="4">Baker2002</strain>
    </source>
</reference>
<evidence type="ECO:0000259" key="2">
    <source>
        <dbReference type="Pfam" id="PF25909"/>
    </source>
</evidence>
<evidence type="ECO:0000313" key="4">
    <source>
        <dbReference type="Proteomes" id="UP000268321"/>
    </source>
</evidence>
<protein>
    <recommendedName>
        <fullName evidence="2">AHC1-like C2H2 zinc-finger domain-containing protein</fullName>
    </recommendedName>
</protein>
<dbReference type="Proteomes" id="UP000268321">
    <property type="component" value="Unassembled WGS sequence"/>
</dbReference>
<dbReference type="Pfam" id="PF25909">
    <property type="entry name" value="zf-C2H2_AHC1"/>
    <property type="match status" value="1"/>
</dbReference>